<comment type="caution">
    <text evidence="3">The sequence shown here is derived from an EMBL/GenBank/DDBJ whole genome shotgun (WGS) entry which is preliminary data.</text>
</comment>
<keyword evidence="4" id="KW-1185">Reference proteome</keyword>
<evidence type="ECO:0000313" key="3">
    <source>
        <dbReference type="EMBL" id="KAF4651708.1"/>
    </source>
</evidence>
<dbReference type="Proteomes" id="UP000591131">
    <property type="component" value="Unassembled WGS sequence"/>
</dbReference>
<keyword evidence="1" id="KW-0812">Transmembrane</keyword>
<dbReference type="AlphaFoldDB" id="A0A7J6KWU1"/>
<gene>
    <name evidence="3" type="ORF">FOL47_000225</name>
</gene>
<accession>A0A7J6KWU1</accession>
<evidence type="ECO:0000256" key="1">
    <source>
        <dbReference type="SAM" id="Phobius"/>
    </source>
</evidence>
<feature type="chain" id="PRO_5029883516" evidence="2">
    <location>
        <begin position="21"/>
        <end position="527"/>
    </location>
</feature>
<reference evidence="3 4" key="1">
    <citation type="submission" date="2020-04" db="EMBL/GenBank/DDBJ databases">
        <title>Perkinsus chesapeaki whole genome sequence.</title>
        <authorList>
            <person name="Bogema D.R."/>
        </authorList>
    </citation>
    <scope>NUCLEOTIDE SEQUENCE [LARGE SCALE GENOMIC DNA]</scope>
    <source>
        <strain evidence="3">ATCC PRA-425</strain>
    </source>
</reference>
<feature type="transmembrane region" description="Helical" evidence="1">
    <location>
        <begin position="458"/>
        <end position="479"/>
    </location>
</feature>
<keyword evidence="1" id="KW-1133">Transmembrane helix</keyword>
<dbReference type="Pfam" id="PF20525">
    <property type="entry name" value="DUF6740"/>
    <property type="match status" value="2"/>
</dbReference>
<evidence type="ECO:0000256" key="2">
    <source>
        <dbReference type="SAM" id="SignalP"/>
    </source>
</evidence>
<proteinExistence type="predicted"/>
<protein>
    <submittedName>
        <fullName evidence="3">Uncharacterized protein</fullName>
    </submittedName>
</protein>
<organism evidence="3 4">
    <name type="scientific">Perkinsus chesapeaki</name>
    <name type="common">Clam parasite</name>
    <name type="synonym">Perkinsus andrewsi</name>
    <dbReference type="NCBI Taxonomy" id="330153"/>
    <lineage>
        <taxon>Eukaryota</taxon>
        <taxon>Sar</taxon>
        <taxon>Alveolata</taxon>
        <taxon>Perkinsozoa</taxon>
        <taxon>Perkinsea</taxon>
        <taxon>Perkinsida</taxon>
        <taxon>Perkinsidae</taxon>
        <taxon>Perkinsus</taxon>
    </lineage>
</organism>
<evidence type="ECO:0000313" key="4">
    <source>
        <dbReference type="Proteomes" id="UP000591131"/>
    </source>
</evidence>
<keyword evidence="2" id="KW-0732">Signal</keyword>
<sequence length="527" mass="60032">MKVDHLRVLLDFLFMVWVKPLEIHGSSIRFVVNVTTYCDLGLKDHRKDALPCWLSPDRETRGLVLPGMDYKTLSMIQEVEQLFENQAILLANGEADPSMAQIKAVWTEEAILHDGWVFDKNVTTQNRDLKRWTKTVAEFDKETKFNHSALCHSGVGPNRWYLYTDENDYPVRSDAVNTCKNQLHQQAEFVKFEVSELLGGPSASIREDILQRYEIKEVRQLRDSMSESAPPVGKFHMNTMTPHPTSEKSRGFFGQRKVGSWLTKRQLRGEDVERQGRIDYFTIEEGTAAYTYFNYAPPRQLLEIFKEAYPKGCKKHPENYPYCLYVEIADAVRGIRDISVNAGFLAHDVTDPNMFPSLNLIAQFTMDTDNMLFVIDLSLQAQGCVVLWKLGEDGAELWAGICIDGRARVQNVTQSGRVVDVRVSISLIAGVSIPYLKDIGDIVIQGALTATVDKNVTASGTVMLIISFLVAGFGLGVDITTTTDDLRMRTWEWSAGFDMLFWINVIIWKHTWNPRWTLWQSGPMHMR</sequence>
<feature type="signal peptide" evidence="2">
    <location>
        <begin position="1"/>
        <end position="20"/>
    </location>
</feature>
<dbReference type="EMBL" id="JAAPAO010001018">
    <property type="protein sequence ID" value="KAF4651708.1"/>
    <property type="molecule type" value="Genomic_DNA"/>
</dbReference>
<name>A0A7J6KWU1_PERCH</name>
<keyword evidence="1" id="KW-0472">Membrane</keyword>
<dbReference type="InterPro" id="IPR046628">
    <property type="entry name" value="DUF6740"/>
</dbReference>